<dbReference type="SMART" id="SM01233">
    <property type="entry name" value="HABP4_PAI-RBP1"/>
    <property type="match status" value="1"/>
</dbReference>
<dbReference type="PANTHER" id="PTHR12299:SF17">
    <property type="entry name" value="AT19571P-RELATED"/>
    <property type="match status" value="1"/>
</dbReference>
<feature type="compositionally biased region" description="Gly residues" evidence="3">
    <location>
        <begin position="515"/>
        <end position="531"/>
    </location>
</feature>
<dbReference type="PANTHER" id="PTHR12299">
    <property type="entry name" value="HYALURONIC ACID-BINDING PROTEIN 4"/>
    <property type="match status" value="1"/>
</dbReference>
<dbReference type="Gene3D" id="6.10.140.1040">
    <property type="match status" value="1"/>
</dbReference>
<proteinExistence type="predicted"/>
<dbReference type="InterPro" id="IPR006861">
    <property type="entry name" value="HABP4_PAIRBP1-bd"/>
</dbReference>
<dbReference type="Pfam" id="PF04774">
    <property type="entry name" value="HABP4_PAI-RBP1"/>
    <property type="match status" value="1"/>
</dbReference>
<feature type="compositionally biased region" description="Gly residues" evidence="3">
    <location>
        <begin position="278"/>
        <end position="296"/>
    </location>
</feature>
<feature type="compositionally biased region" description="Basic and acidic residues" evidence="3">
    <location>
        <begin position="245"/>
        <end position="258"/>
    </location>
</feature>
<evidence type="ECO:0000256" key="1">
    <source>
        <dbReference type="ARBA" id="ARBA00004496"/>
    </source>
</evidence>
<feature type="region of interest" description="Disordered" evidence="3">
    <location>
        <begin position="511"/>
        <end position="567"/>
    </location>
</feature>
<feature type="compositionally biased region" description="Polar residues" evidence="3">
    <location>
        <begin position="59"/>
        <end position="69"/>
    </location>
</feature>
<comment type="subcellular location">
    <subcellularLocation>
        <location evidence="1">Cytoplasm</location>
    </subcellularLocation>
</comment>
<organism evidence="5 6">
    <name type="scientific">Cuscuta australis</name>
    <dbReference type="NCBI Taxonomy" id="267555"/>
    <lineage>
        <taxon>Eukaryota</taxon>
        <taxon>Viridiplantae</taxon>
        <taxon>Streptophyta</taxon>
        <taxon>Embryophyta</taxon>
        <taxon>Tracheophyta</taxon>
        <taxon>Spermatophyta</taxon>
        <taxon>Magnoliopsida</taxon>
        <taxon>eudicotyledons</taxon>
        <taxon>Gunneridae</taxon>
        <taxon>Pentapetalae</taxon>
        <taxon>asterids</taxon>
        <taxon>lamiids</taxon>
        <taxon>Solanales</taxon>
        <taxon>Convolvulaceae</taxon>
        <taxon>Cuscuteae</taxon>
        <taxon>Cuscuta</taxon>
        <taxon>Cuscuta subgen. Grammica</taxon>
        <taxon>Cuscuta sect. Cleistogrammica</taxon>
    </lineage>
</organism>
<feature type="compositionally biased region" description="Gly residues" evidence="3">
    <location>
        <begin position="190"/>
        <end position="205"/>
    </location>
</feature>
<name>A0A328DY80_9ASTE</name>
<feature type="compositionally biased region" description="Basic and acidic residues" evidence="3">
    <location>
        <begin position="548"/>
        <end position="557"/>
    </location>
</feature>
<dbReference type="InterPro" id="IPR039764">
    <property type="entry name" value="HABP4/SERBP1-like"/>
</dbReference>
<dbReference type="GO" id="GO:0005737">
    <property type="term" value="C:cytoplasm"/>
    <property type="evidence" value="ECO:0007669"/>
    <property type="project" value="UniProtKB-SubCell"/>
</dbReference>
<keyword evidence="6" id="KW-1185">Reference proteome</keyword>
<feature type="compositionally biased region" description="Gly residues" evidence="3">
    <location>
        <begin position="322"/>
        <end position="331"/>
    </location>
</feature>
<gene>
    <name evidence="5" type="ORF">DM860_015844</name>
</gene>
<dbReference type="GO" id="GO:0005634">
    <property type="term" value="C:nucleus"/>
    <property type="evidence" value="ECO:0007669"/>
    <property type="project" value="TreeGrafter"/>
</dbReference>
<evidence type="ECO:0000313" key="6">
    <source>
        <dbReference type="Proteomes" id="UP000249390"/>
    </source>
</evidence>
<evidence type="ECO:0000256" key="3">
    <source>
        <dbReference type="SAM" id="MobiDB-lite"/>
    </source>
</evidence>
<dbReference type="GO" id="GO:0003723">
    <property type="term" value="F:RNA binding"/>
    <property type="evidence" value="ECO:0007669"/>
    <property type="project" value="InterPro"/>
</dbReference>
<dbReference type="AlphaFoldDB" id="A0A328DY80"/>
<keyword evidence="2" id="KW-0963">Cytoplasm</keyword>
<feature type="domain" description="Hyaluronan/mRNA-binding protein" evidence="4">
    <location>
        <begin position="349"/>
        <end position="457"/>
    </location>
</feature>
<accession>A0A328DY80</accession>
<evidence type="ECO:0000259" key="4">
    <source>
        <dbReference type="SMART" id="SM01233"/>
    </source>
</evidence>
<comment type="caution">
    <text evidence="5">The sequence shown here is derived from an EMBL/GenBank/DDBJ whole genome shotgun (WGS) entry which is preliminary data.</text>
</comment>
<reference evidence="5 6" key="1">
    <citation type="submission" date="2018-06" db="EMBL/GenBank/DDBJ databases">
        <title>The Genome of Cuscuta australis (Dodder) Provides Insight into the Evolution of Plant Parasitism.</title>
        <authorList>
            <person name="Liu H."/>
        </authorList>
    </citation>
    <scope>NUCLEOTIDE SEQUENCE [LARGE SCALE GENOMIC DNA]</scope>
    <source>
        <strain evidence="6">cv. Yunnan</strain>
        <tissue evidence="5">Vines</tissue>
    </source>
</reference>
<sequence>MTTLNPFDLLGDGDSEDPVELAAALPVPVSQPLKPLAKKAKDELKQGGPQEIDGDSFDNDNTNGSSNRFSGGYGQSENGKGRKQLVKMDYGDNGGRPYEKKGGYGDNGRRAYERKGGYGDNGGGTYERKGGYGDNGGRTYERKGGYSDNGGRTYDKRGGYSDNGGRTYDKSGGFKTSDEGEGDKSFERIGGYGGDGGKPYEGRGGFRPSEDRGGRPFERRDGYGRGGKPYEKAFNVVESYGGDGGRPHEKRGNYRSSEEGDGNQYENRGGYRPSEETYGGGGNRNDGRGGYGGGGKPYERQRGYRSATEEGEMGKPFESKGGNSGSRGGYHGSRRNGPLNGENADGEQPRGAYERHSGSGNGSEMKRNGSGCGNWGTPTDGVSMEPEESMNEGTKTDSFEKQDEQPVAGDANKGSRPEEQEVKEPEKKLYTLDEYERMLEEKRKALQALKPEERKVCLDKDFESMQLLANKKNEEEIFIKLASEKEKKKEVPEKVKKTKPINEILKFADSRRYNGSGGRGSGIRGRGPGGRGYDETAEAAKPRPPPKKKMETPKIEDVAQFPTLGSK</sequence>
<feature type="compositionally biased region" description="Basic and acidic residues" evidence="3">
    <location>
        <begin position="413"/>
        <end position="429"/>
    </location>
</feature>
<feature type="compositionally biased region" description="Basic and acidic residues" evidence="3">
    <location>
        <begin position="532"/>
        <end position="541"/>
    </location>
</feature>
<feature type="compositionally biased region" description="Basic and acidic residues" evidence="3">
    <location>
        <begin position="176"/>
        <end position="187"/>
    </location>
</feature>
<dbReference type="InterPro" id="IPR019084">
    <property type="entry name" value="STM1-like_N"/>
</dbReference>
<dbReference type="Pfam" id="PF09598">
    <property type="entry name" value="Stm1_N"/>
    <property type="match status" value="1"/>
</dbReference>
<feature type="compositionally biased region" description="Basic and acidic residues" evidence="3">
    <location>
        <begin position="394"/>
        <end position="404"/>
    </location>
</feature>
<feature type="compositionally biased region" description="Basic and acidic residues" evidence="3">
    <location>
        <begin position="97"/>
        <end position="117"/>
    </location>
</feature>
<dbReference type="EMBL" id="NQVE01000056">
    <property type="protein sequence ID" value="RAL50697.1"/>
    <property type="molecule type" value="Genomic_DNA"/>
</dbReference>
<feature type="region of interest" description="Disordered" evidence="3">
    <location>
        <begin position="26"/>
        <end position="429"/>
    </location>
</feature>
<evidence type="ECO:0000313" key="5">
    <source>
        <dbReference type="EMBL" id="RAL50697.1"/>
    </source>
</evidence>
<protein>
    <recommendedName>
        <fullName evidence="4">Hyaluronan/mRNA-binding protein domain-containing protein</fullName>
    </recommendedName>
</protein>
<feature type="compositionally biased region" description="Basic and acidic residues" evidence="3">
    <location>
        <begin position="208"/>
        <end position="231"/>
    </location>
</feature>
<dbReference type="Proteomes" id="UP000249390">
    <property type="component" value="Unassembled WGS sequence"/>
</dbReference>
<evidence type="ECO:0000256" key="2">
    <source>
        <dbReference type="ARBA" id="ARBA00022490"/>
    </source>
</evidence>